<keyword evidence="3" id="KW-0067">ATP-binding</keyword>
<dbReference type="RefSeq" id="WP_303702065.1">
    <property type="nucleotide sequence ID" value="NZ_VSIV01000364.1"/>
</dbReference>
<dbReference type="PANTHER" id="PTHR42798:SF7">
    <property type="entry name" value="ALPHA-D-RIBOSE 1-METHYLPHOSPHONATE 5-TRIPHOSPHATE SYNTHASE SUBUNIT PHNL"/>
    <property type="match status" value="1"/>
</dbReference>
<dbReference type="PROSITE" id="PS50893">
    <property type="entry name" value="ABC_TRANSPORTER_2"/>
    <property type="match status" value="1"/>
</dbReference>
<comment type="caution">
    <text evidence="5">The sequence shown here is derived from an EMBL/GenBank/DDBJ whole genome shotgun (WGS) entry which is preliminary data.</text>
</comment>
<name>A0A5D0MLS0_FLESI</name>
<dbReference type="Gene3D" id="3.40.50.300">
    <property type="entry name" value="P-loop containing nucleotide triphosphate hydrolases"/>
    <property type="match status" value="1"/>
</dbReference>
<evidence type="ECO:0000256" key="3">
    <source>
        <dbReference type="ARBA" id="ARBA00022840"/>
    </source>
</evidence>
<reference evidence="5 6" key="1">
    <citation type="submission" date="2019-08" db="EMBL/GenBank/DDBJ databases">
        <title>Genomic characterization of a novel candidate phylum (ARYD3) from a high temperature, high salinity tertiary oil reservoir in north central Oklahoma, USA.</title>
        <authorList>
            <person name="Youssef N.H."/>
            <person name="Yadav A."/>
            <person name="Elshahed M.S."/>
        </authorList>
    </citation>
    <scope>NUCLEOTIDE SEQUENCE [LARGE SCALE GENOMIC DNA]</scope>
    <source>
        <strain evidence="5">ARYD1</strain>
    </source>
</reference>
<dbReference type="EMBL" id="VSIV01000364">
    <property type="protein sequence ID" value="TYB32421.1"/>
    <property type="molecule type" value="Genomic_DNA"/>
</dbReference>
<organism evidence="5 6">
    <name type="scientific">Flexistipes sinusarabici</name>
    <dbReference type="NCBI Taxonomy" id="2352"/>
    <lineage>
        <taxon>Bacteria</taxon>
        <taxon>Pseudomonadati</taxon>
        <taxon>Deferribacterota</taxon>
        <taxon>Deferribacteres</taxon>
        <taxon>Deferribacterales</taxon>
        <taxon>Flexistipitaceae</taxon>
        <taxon>Flexistipes</taxon>
    </lineage>
</organism>
<evidence type="ECO:0000313" key="6">
    <source>
        <dbReference type="Proteomes" id="UP000323337"/>
    </source>
</evidence>
<dbReference type="AlphaFoldDB" id="A0A5D0MLS0"/>
<dbReference type="GO" id="GO:0016887">
    <property type="term" value="F:ATP hydrolysis activity"/>
    <property type="evidence" value="ECO:0007669"/>
    <property type="project" value="InterPro"/>
</dbReference>
<dbReference type="Pfam" id="PF00005">
    <property type="entry name" value="ABC_tran"/>
    <property type="match status" value="1"/>
</dbReference>
<evidence type="ECO:0000313" key="5">
    <source>
        <dbReference type="EMBL" id="TYB32421.1"/>
    </source>
</evidence>
<keyword evidence="2" id="KW-0547">Nucleotide-binding</keyword>
<proteinExistence type="inferred from homology"/>
<dbReference type="InterPro" id="IPR003439">
    <property type="entry name" value="ABC_transporter-like_ATP-bd"/>
</dbReference>
<dbReference type="InterPro" id="IPR012701">
    <property type="entry name" value="CP_lyase_PhnL"/>
</dbReference>
<dbReference type="InterPro" id="IPR027417">
    <property type="entry name" value="P-loop_NTPase"/>
</dbReference>
<sequence>MTRLQINNLFKQFVLHNKGDIIVEGFDNISFEVKEKEFISLEGPSGSGKSSVLKCIYGTYKTTDGKILYFKKDGSVTDIAAASESEILNLRKHEIGYVSQFLKILPRITAHEFVAEPLVEKGDFKQSALIRAAELLEYFGIKEKLFNLSPLTFSGGEQQRVNIAHGIIAPKNLLLLDEPTSALDSENSEKVLNKLTEIKNSGTSIIGIFHNKKIMQKISDKIYNLEDNAYAVSNQK</sequence>
<evidence type="ECO:0000259" key="4">
    <source>
        <dbReference type="PROSITE" id="PS50893"/>
    </source>
</evidence>
<dbReference type="GO" id="GO:0016829">
    <property type="term" value="F:lyase activity"/>
    <property type="evidence" value="ECO:0007669"/>
    <property type="project" value="UniProtKB-KW"/>
</dbReference>
<protein>
    <submittedName>
        <fullName evidence="5">Phosphonate C-P lyase system protein PhnL</fullName>
    </submittedName>
</protein>
<accession>A0A5D0MLS0</accession>
<dbReference type="GO" id="GO:0005524">
    <property type="term" value="F:ATP binding"/>
    <property type="evidence" value="ECO:0007669"/>
    <property type="project" value="UniProtKB-KW"/>
</dbReference>
<dbReference type="SUPFAM" id="SSF52540">
    <property type="entry name" value="P-loop containing nucleoside triphosphate hydrolases"/>
    <property type="match status" value="1"/>
</dbReference>
<evidence type="ECO:0000256" key="2">
    <source>
        <dbReference type="ARBA" id="ARBA00022741"/>
    </source>
</evidence>
<dbReference type="PANTHER" id="PTHR42798">
    <property type="entry name" value="LIPOPROTEIN-RELEASING SYSTEM ATP-BINDING PROTEIN LOLD"/>
    <property type="match status" value="1"/>
</dbReference>
<feature type="domain" description="ABC transporter" evidence="4">
    <location>
        <begin position="4"/>
        <end position="235"/>
    </location>
</feature>
<evidence type="ECO:0000256" key="1">
    <source>
        <dbReference type="ARBA" id="ARBA00005417"/>
    </source>
</evidence>
<comment type="similarity">
    <text evidence="1">Belongs to the ABC transporter superfamily.</text>
</comment>
<keyword evidence="5" id="KW-0456">Lyase</keyword>
<dbReference type="Proteomes" id="UP000323337">
    <property type="component" value="Unassembled WGS sequence"/>
</dbReference>
<dbReference type="NCBIfam" id="TIGR02324">
    <property type="entry name" value="CP_lyasePhnL"/>
    <property type="match status" value="1"/>
</dbReference>
<dbReference type="InterPro" id="IPR003593">
    <property type="entry name" value="AAA+_ATPase"/>
</dbReference>
<dbReference type="SMART" id="SM00382">
    <property type="entry name" value="AAA"/>
    <property type="match status" value="1"/>
</dbReference>
<gene>
    <name evidence="5" type="primary">phnL</name>
    <name evidence="5" type="ORF">FXF49_11580</name>
</gene>